<evidence type="ECO:0000313" key="1">
    <source>
        <dbReference type="EMBL" id="CAB4770348.1"/>
    </source>
</evidence>
<sequence length="150" mass="16698">MTTHQPVTRRMLAPVAVATALLGLLLALALVPVSPAGAAKDRPFAEFAKTFRGDGTLKEGCANYRYRYKITPPEEADTWALETFLVDRRGVTIASGGILDGADPKRGKERFRFCRENTVPGKFRLRGKFTYKVGFDTFDGRINPTRFSLR</sequence>
<dbReference type="EMBL" id="CAEZYQ010000046">
    <property type="protein sequence ID" value="CAB4770348.1"/>
    <property type="molecule type" value="Genomic_DNA"/>
</dbReference>
<name>A0A6J6VHN0_9ZZZZ</name>
<dbReference type="AlphaFoldDB" id="A0A6J6VHN0"/>
<gene>
    <name evidence="1" type="ORF">UFOPK2761_03352</name>
</gene>
<protein>
    <submittedName>
        <fullName evidence="1">Unannotated protein</fullName>
    </submittedName>
</protein>
<proteinExistence type="predicted"/>
<accession>A0A6J6VHN0</accession>
<organism evidence="1">
    <name type="scientific">freshwater metagenome</name>
    <dbReference type="NCBI Taxonomy" id="449393"/>
    <lineage>
        <taxon>unclassified sequences</taxon>
        <taxon>metagenomes</taxon>
        <taxon>ecological metagenomes</taxon>
    </lineage>
</organism>
<reference evidence="1" key="1">
    <citation type="submission" date="2020-05" db="EMBL/GenBank/DDBJ databases">
        <authorList>
            <person name="Chiriac C."/>
            <person name="Salcher M."/>
            <person name="Ghai R."/>
            <person name="Kavagutti S V."/>
        </authorList>
    </citation>
    <scope>NUCLEOTIDE SEQUENCE</scope>
</reference>